<dbReference type="EMBL" id="AQFL01000004">
    <property type="protein sequence ID" value="EOR10069.1"/>
    <property type="molecule type" value="Genomic_DNA"/>
</dbReference>
<reference evidence="2 4" key="2">
    <citation type="submission" date="2023-07" db="EMBL/GenBank/DDBJ databases">
        <title>A novel proteolytic Acinetobacter species.</title>
        <authorList>
            <person name="Nemec A."/>
            <person name="Radolfova-Krizova L."/>
        </authorList>
    </citation>
    <scope>NUCLEOTIDE SEQUENCE [LARGE SCALE GENOMIC DNA]</scope>
    <source>
        <strain evidence="2 4">NIPH 1865</strain>
    </source>
</reference>
<dbReference type="PATRIC" id="fig|1217699.3.peg.180"/>
<dbReference type="Proteomes" id="UP000016203">
    <property type="component" value="Unassembled WGS sequence"/>
</dbReference>
<dbReference type="RefSeq" id="WP_016162211.1">
    <property type="nucleotide sequence ID" value="NZ_JAUMJH010000010.1"/>
</dbReference>
<protein>
    <submittedName>
        <fullName evidence="1">Uncharacterized protein</fullName>
    </submittedName>
</protein>
<dbReference type="HOGENOM" id="CLU_012375_0_0_6"/>
<dbReference type="EMBL" id="JAUMJH010000010">
    <property type="protein sequence ID" value="MDO3656669.1"/>
    <property type="molecule type" value="Genomic_DNA"/>
</dbReference>
<name>R9B6D4_9GAMM</name>
<evidence type="ECO:0000313" key="2">
    <source>
        <dbReference type="EMBL" id="MDO3656669.1"/>
    </source>
</evidence>
<organism evidence="1 3">
    <name type="scientific">Acinetobacter genomosp. 15BJ</name>
    <dbReference type="NCBI Taxonomy" id="106651"/>
    <lineage>
        <taxon>Bacteria</taxon>
        <taxon>Pseudomonadati</taxon>
        <taxon>Pseudomonadota</taxon>
        <taxon>Gammaproteobacteria</taxon>
        <taxon>Moraxellales</taxon>
        <taxon>Moraxellaceae</taxon>
        <taxon>Acinetobacter</taxon>
    </lineage>
</organism>
<dbReference type="Proteomes" id="UP001168902">
    <property type="component" value="Unassembled WGS sequence"/>
</dbReference>
<evidence type="ECO:0000313" key="1">
    <source>
        <dbReference type="EMBL" id="EOR10069.1"/>
    </source>
</evidence>
<sequence length="980" mass="108909">MTFFDQNPAGLARLKKQWGVSDVIQKFRIIFVIKNNVDSPLANLSYEISVKPKDGSGKATASQRFSNKTRANGETVEITLEDKDQDFLLKINGRTIEARDGKKGKYSFSEDGSFSGLVFEEKGGKKYSYHSKKIEVRLKAFTGYQIMLHNKPLVGVSYSIYDKDNKKILSDKTTAKGMTGFPYVGSSNYVEVNYFGQKFKSPLNLPLATSSAATYHVFALPLSSTSTHPKETYTASLGSKEILPIVISPHTNEIYVLPQEVFEPFDKLSKDFERSISKIYGAREELKLKLEAKDPTDIKKIEEKLGIAQKEVLQKLNGEFRKPADIREVFVIEASGSNGQPNLLRRYISVQRAEDLRGKKINKFATSLKMTGPVSSRQGAEKISSATPQEFKDSLKKFTEDFNLELAKAKSKPSKAIYDLYLPVLGRLGGEYANQYSIMGEDDLLTVEAQWLRFVGTNGAEASLSISKKHISGKAKAQAAAKLVLFEGQADWNFFFPSKYGWGMQFLEQEDVCRIRFIAGIELNGFAGANIALNGQVAVEVGQEDGKQVLRAIRNDPAATMQNAVRRGRGAISSMEVTDKKPGDDVGNQASVTVDAFAGAQVSATPKLELQWFNVDSNAKEQDGINFKYSTLAKASFTLGASIGAAAGFNLYVYLHEGKIRLKVAAHLCWGAGAKGKLDFTVDSAQLLEFASFIYFQLLKAGFKLLTYIANDAFMLLSQVLAMLAATTDIEWLKDAAKYMQNGQKKFAQWLKTVEKEEEKLKCAQNINNNLAMLARLTPNAKGILVHSLCHWNTRLAHVDDLPAVDMDGVHFMDQRKTAIVNIFKSVLKVEEWRNVIQHTTALGLDCRTAGKSPGEIERHIINFLAYGLSWKTGSMETFNVQQVVDALNTGAPYTGPTNKWIVDFIKARRELEGVVDWPLHQIALNQDDPVFKQVKMMQGYANSDEQVYLAVANDIPQFGDDYGRRDGSGRSGKDDSWMV</sequence>
<keyword evidence="4" id="KW-1185">Reference proteome</keyword>
<evidence type="ECO:0000313" key="3">
    <source>
        <dbReference type="Proteomes" id="UP000016203"/>
    </source>
</evidence>
<accession>R9B6D4</accession>
<dbReference type="OrthoDB" id="7796826at2"/>
<evidence type="ECO:0000313" key="4">
    <source>
        <dbReference type="Proteomes" id="UP001168902"/>
    </source>
</evidence>
<comment type="caution">
    <text evidence="1">The sequence shown here is derived from an EMBL/GenBank/DDBJ whole genome shotgun (WGS) entry which is preliminary data.</text>
</comment>
<dbReference type="AlphaFoldDB" id="R9B6D4"/>
<proteinExistence type="predicted"/>
<gene>
    <name evidence="1" type="ORF">F896_00189</name>
    <name evidence="2" type="ORF">Q3V53_05520</name>
</gene>
<reference evidence="1 3" key="1">
    <citation type="submission" date="2013-03" db="EMBL/GenBank/DDBJ databases">
        <title>The Genome Sequence of Acinetobacter sp. CIP 110321.</title>
        <authorList>
            <consortium name="The Broad Institute Genome Sequencing Platform"/>
            <consortium name="The Broad Institute Genome Sequencing Center for Infectious Disease"/>
            <person name="Cerqueira G."/>
            <person name="Feldgarden M."/>
            <person name="Courvalin P."/>
            <person name="Perichon B."/>
            <person name="Grillot-Courvalin C."/>
            <person name="Clermont D."/>
            <person name="Rocha E."/>
            <person name="Yoon E.-J."/>
            <person name="Nemec A."/>
            <person name="Walker B."/>
            <person name="Young S.K."/>
            <person name="Zeng Q."/>
            <person name="Gargeya S."/>
            <person name="Fitzgerald M."/>
            <person name="Haas B."/>
            <person name="Abouelleil A."/>
            <person name="Alvarado L."/>
            <person name="Arachchi H.M."/>
            <person name="Berlin A.M."/>
            <person name="Chapman S.B."/>
            <person name="Dewar J."/>
            <person name="Goldberg J."/>
            <person name="Griggs A."/>
            <person name="Gujja S."/>
            <person name="Hansen M."/>
            <person name="Howarth C."/>
            <person name="Imamovic A."/>
            <person name="Larimer J."/>
            <person name="McCowan C."/>
            <person name="Murphy C."/>
            <person name="Neiman D."/>
            <person name="Pearson M."/>
            <person name="Priest M."/>
            <person name="Roberts A."/>
            <person name="Saif S."/>
            <person name="Shea T."/>
            <person name="Sisk P."/>
            <person name="Sykes S."/>
            <person name="Wortman J."/>
            <person name="Nusbaum C."/>
            <person name="Birren B."/>
        </authorList>
    </citation>
    <scope>NUCLEOTIDE SEQUENCE [LARGE SCALE GENOMIC DNA]</scope>
    <source>
        <strain evidence="1 3">CIP 110321</strain>
    </source>
</reference>